<gene>
    <name evidence="11" type="ORF">AU192_03620</name>
</gene>
<dbReference type="Pfam" id="PF17763">
    <property type="entry name" value="Asparaginase_C"/>
    <property type="match status" value="1"/>
</dbReference>
<evidence type="ECO:0000259" key="9">
    <source>
        <dbReference type="Pfam" id="PF00710"/>
    </source>
</evidence>
<feature type="binding site" evidence="6">
    <location>
        <begin position="82"/>
        <end position="83"/>
    </location>
    <ligand>
        <name>substrate</name>
    </ligand>
</feature>
<evidence type="ECO:0000256" key="2">
    <source>
        <dbReference type="ARBA" id="ARBA00012920"/>
    </source>
</evidence>
<dbReference type="InterPro" id="IPR004550">
    <property type="entry name" value="AsnASE_II"/>
</dbReference>
<dbReference type="SFLD" id="SFLDS00057">
    <property type="entry name" value="Glutaminase/Asparaginase"/>
    <property type="match status" value="1"/>
</dbReference>
<reference evidence="11 12" key="1">
    <citation type="submission" date="2016-01" db="EMBL/GenBank/DDBJ databases">
        <authorList>
            <consortium name="TB Trials Study Group"/>
            <person name="Sutton G."/>
            <person name="Brinkac L."/>
            <person name="Sanka R."/>
            <person name="Adams M."/>
            <person name="Lau E.L."/>
            <person name="Macaden R."/>
            <person name="Grewal H.M.S."/>
        </authorList>
    </citation>
    <scope>NUCLEOTIDE SEQUENCE [LARGE SCALE GENOMIC DNA]</scope>
    <source>
        <strain evidence="11 12">IS-1744</strain>
    </source>
</reference>
<feature type="domain" description="L-asparaginase N-terminal" evidence="9">
    <location>
        <begin position="3"/>
        <end position="167"/>
    </location>
</feature>
<keyword evidence="12" id="KW-1185">Reference proteome</keyword>
<protein>
    <recommendedName>
        <fullName evidence="2">asparaginase</fullName>
        <ecNumber evidence="2">3.5.1.1</ecNumber>
    </recommendedName>
</protein>
<evidence type="ECO:0000256" key="5">
    <source>
        <dbReference type="PIRSR" id="PIRSR001220-1"/>
    </source>
</evidence>
<dbReference type="InterPro" id="IPR036152">
    <property type="entry name" value="Asp/glu_Ase-like_sf"/>
</dbReference>
<dbReference type="Pfam" id="PF00710">
    <property type="entry name" value="Asparaginase"/>
    <property type="match status" value="1"/>
</dbReference>
<accession>A0A101A8P8</accession>
<dbReference type="PROSITE" id="PS51732">
    <property type="entry name" value="ASN_GLN_ASE_3"/>
    <property type="match status" value="1"/>
</dbReference>
<dbReference type="InterPro" id="IPR006034">
    <property type="entry name" value="Asparaginase/glutaminase-like"/>
</dbReference>
<dbReference type="Gene3D" id="3.40.50.1170">
    <property type="entry name" value="L-asparaginase, N-terminal domain"/>
    <property type="match status" value="1"/>
</dbReference>
<dbReference type="PRINTS" id="PR00139">
    <property type="entry name" value="ASNGLNASE"/>
</dbReference>
<sequence>MGRVVVITTGGTIASATGEDGVKRPARTGAELTSGLGGVLDVEVVDVMAVDSSQLTPADWDRIGTAVAAAADADGIVVTHGTDTIEETALWLELTYRGTAPVVLTGAQRSADAPDADGPANLRDALTITGSPHARDLGVVVTFSGSVWQPLGLHKAATGDLRGFLGAVVGVVSRSGFERHTNKERPYLGALSAAGAPRVDIVAAYPGADAVAMDACAAAGARGIVLETLGAGNAGAAVIDGVRRLRDGGVAVAVTTRVPGARVRPAYGPGHDLLAAGAVPARRLRSPQARVLLMAALASGVPVDEAVGRWG</sequence>
<feature type="active site" description="O-isoaspartyl threonine intermediate" evidence="5">
    <location>
        <position position="12"/>
    </location>
</feature>
<name>A0A101A8P8_9MYCO</name>
<dbReference type="GO" id="GO:0006528">
    <property type="term" value="P:asparagine metabolic process"/>
    <property type="evidence" value="ECO:0007669"/>
    <property type="project" value="InterPro"/>
</dbReference>
<evidence type="ECO:0000256" key="6">
    <source>
        <dbReference type="PIRSR" id="PIRSR001220-2"/>
    </source>
</evidence>
<evidence type="ECO:0000256" key="3">
    <source>
        <dbReference type="ARBA" id="ARBA00022801"/>
    </source>
</evidence>
<dbReference type="InterPro" id="IPR040919">
    <property type="entry name" value="Asparaginase_C"/>
</dbReference>
<dbReference type="PANTHER" id="PTHR11707:SF28">
    <property type="entry name" value="60 KDA LYSOPHOSPHOLIPASE"/>
    <property type="match status" value="1"/>
</dbReference>
<feature type="domain" description="Asparaginase/glutaminase C-terminal" evidence="10">
    <location>
        <begin position="198"/>
        <end position="302"/>
    </location>
</feature>
<evidence type="ECO:0000256" key="7">
    <source>
        <dbReference type="PROSITE-ProRule" id="PRU10099"/>
    </source>
</evidence>
<proteinExistence type="inferred from homology"/>
<feature type="binding site" evidence="6">
    <location>
        <position position="52"/>
    </location>
    <ligand>
        <name>substrate</name>
    </ligand>
</feature>
<dbReference type="SMART" id="SM00870">
    <property type="entry name" value="Asparaginase"/>
    <property type="match status" value="1"/>
</dbReference>
<dbReference type="PIRSF" id="PIRSF500176">
    <property type="entry name" value="L_ASNase"/>
    <property type="match status" value="1"/>
</dbReference>
<dbReference type="GO" id="GO:0004067">
    <property type="term" value="F:asparaginase activity"/>
    <property type="evidence" value="ECO:0007669"/>
    <property type="project" value="UniProtKB-UniRule"/>
</dbReference>
<comment type="similarity">
    <text evidence="1">Belongs to the asparaginase 1 family.</text>
</comment>
<feature type="active site" evidence="8">
    <location>
        <position position="82"/>
    </location>
</feature>
<dbReference type="CDD" id="cd08964">
    <property type="entry name" value="L-asparaginase_II"/>
    <property type="match status" value="1"/>
</dbReference>
<dbReference type="InterPro" id="IPR027475">
    <property type="entry name" value="Asparaginase/glutaminase_AS2"/>
</dbReference>
<dbReference type="RefSeq" id="WP_064395529.1">
    <property type="nucleotide sequence ID" value="NZ_LQIR01000012.1"/>
</dbReference>
<evidence type="ECO:0000256" key="1">
    <source>
        <dbReference type="ARBA" id="ARBA00010518"/>
    </source>
</evidence>
<dbReference type="Gene3D" id="3.40.50.40">
    <property type="match status" value="1"/>
</dbReference>
<evidence type="ECO:0000259" key="10">
    <source>
        <dbReference type="Pfam" id="PF17763"/>
    </source>
</evidence>
<dbReference type="InterPro" id="IPR027473">
    <property type="entry name" value="L-asparaginase_C"/>
</dbReference>
<evidence type="ECO:0000256" key="8">
    <source>
        <dbReference type="PROSITE-ProRule" id="PRU10100"/>
    </source>
</evidence>
<comment type="catalytic activity">
    <reaction evidence="4">
        <text>L-asparagine + H2O = L-aspartate + NH4(+)</text>
        <dbReference type="Rhea" id="RHEA:21016"/>
        <dbReference type="ChEBI" id="CHEBI:15377"/>
        <dbReference type="ChEBI" id="CHEBI:28938"/>
        <dbReference type="ChEBI" id="CHEBI:29991"/>
        <dbReference type="ChEBI" id="CHEBI:58048"/>
        <dbReference type="EC" id="3.5.1.1"/>
    </reaction>
</comment>
<dbReference type="PANTHER" id="PTHR11707">
    <property type="entry name" value="L-ASPARAGINASE"/>
    <property type="match status" value="1"/>
</dbReference>
<dbReference type="Proteomes" id="UP000053707">
    <property type="component" value="Unassembled WGS sequence"/>
</dbReference>
<dbReference type="PROSITE" id="PS00144">
    <property type="entry name" value="ASN_GLN_ASE_1"/>
    <property type="match status" value="1"/>
</dbReference>
<dbReference type="PIRSF" id="PIRSF001220">
    <property type="entry name" value="L-ASNase_gatD"/>
    <property type="match status" value="1"/>
</dbReference>
<dbReference type="InterPro" id="IPR027474">
    <property type="entry name" value="L-asparaginase_N"/>
</dbReference>
<organism evidence="11 12">
    <name type="scientific">Mycobacterium lehmannii</name>
    <dbReference type="NCBI Taxonomy" id="2048550"/>
    <lineage>
        <taxon>Bacteria</taxon>
        <taxon>Bacillati</taxon>
        <taxon>Actinomycetota</taxon>
        <taxon>Actinomycetes</taxon>
        <taxon>Mycobacteriales</taxon>
        <taxon>Mycobacteriaceae</taxon>
        <taxon>Mycobacterium</taxon>
    </lineage>
</organism>
<feature type="active site" evidence="7">
    <location>
        <position position="12"/>
    </location>
</feature>
<dbReference type="SUPFAM" id="SSF53774">
    <property type="entry name" value="Glutaminase/Asparaginase"/>
    <property type="match status" value="1"/>
</dbReference>
<dbReference type="PROSITE" id="PS00917">
    <property type="entry name" value="ASN_GLN_ASE_2"/>
    <property type="match status" value="1"/>
</dbReference>
<dbReference type="InterPro" id="IPR037152">
    <property type="entry name" value="L-asparaginase_N_sf"/>
</dbReference>
<evidence type="ECO:0000313" key="11">
    <source>
        <dbReference type="EMBL" id="KUI17941.1"/>
    </source>
</evidence>
<dbReference type="EC" id="3.5.1.1" evidence="2"/>
<evidence type="ECO:0000256" key="4">
    <source>
        <dbReference type="ARBA" id="ARBA00049366"/>
    </source>
</evidence>
<evidence type="ECO:0000313" key="12">
    <source>
        <dbReference type="Proteomes" id="UP000053707"/>
    </source>
</evidence>
<dbReference type="AlphaFoldDB" id="A0A101A8P8"/>
<keyword evidence="3" id="KW-0378">Hydrolase</keyword>
<comment type="caution">
    <text evidence="11">The sequence shown here is derived from an EMBL/GenBank/DDBJ whole genome shotgun (WGS) entry which is preliminary data.</text>
</comment>
<dbReference type="EMBL" id="LQIR01000012">
    <property type="protein sequence ID" value="KUI17941.1"/>
    <property type="molecule type" value="Genomic_DNA"/>
</dbReference>
<dbReference type="InterPro" id="IPR020827">
    <property type="entry name" value="Asparaginase/glutaminase_AS1"/>
</dbReference>